<evidence type="ECO:0000256" key="6">
    <source>
        <dbReference type="ARBA" id="ARBA00048552"/>
    </source>
</evidence>
<evidence type="ECO:0000256" key="8">
    <source>
        <dbReference type="RuleBase" id="RU000434"/>
    </source>
</evidence>
<evidence type="ECO:0000313" key="15">
    <source>
        <dbReference type="EMBL" id="AKL39006.1"/>
    </source>
</evidence>
<dbReference type="Gene3D" id="2.30.150.10">
    <property type="entry name" value="DNA-directed RNA polymerase, beta subunit, external 1 domain"/>
    <property type="match status" value="1"/>
</dbReference>
<evidence type="ECO:0000256" key="4">
    <source>
        <dbReference type="ARBA" id="ARBA00022695"/>
    </source>
</evidence>
<dbReference type="CDD" id="cd00653">
    <property type="entry name" value="RNA_pol_B_RPB2"/>
    <property type="match status" value="1"/>
</dbReference>
<proteinExistence type="inferred from homology"/>
<accession>A0A0G3SFE7</accession>
<dbReference type="Gene3D" id="2.40.270.10">
    <property type="entry name" value="DNA-directed RNA polymerase, subunit 2, domain 6"/>
    <property type="match status" value="1"/>
</dbReference>
<dbReference type="Pfam" id="PF04565">
    <property type="entry name" value="RNA_pol_Rpb2_3"/>
    <property type="match status" value="1"/>
</dbReference>
<reference evidence="15" key="1">
    <citation type="journal article" date="2015" name="J. Eukaryot. Microbiol.">
        <title>Chloroplast Genome Evolution in the Euglenaceae.</title>
        <authorList>
            <person name="Bennett M.S."/>
            <person name="Triemer R.E."/>
        </authorList>
    </citation>
    <scope>NUCLEOTIDE SEQUENCE</scope>
    <source>
        <strain evidence="15">SAG 10.88</strain>
    </source>
</reference>
<dbReference type="InterPro" id="IPR007645">
    <property type="entry name" value="RNA_pol_Rpb2_3"/>
</dbReference>
<dbReference type="Pfam" id="PF04561">
    <property type="entry name" value="RNA_pol_Rpb2_2"/>
    <property type="match status" value="1"/>
</dbReference>
<dbReference type="GO" id="GO:0009507">
    <property type="term" value="C:chloroplast"/>
    <property type="evidence" value="ECO:0007669"/>
    <property type="project" value="UniProtKB-SubCell"/>
</dbReference>
<dbReference type="RefSeq" id="YP_009145381.1">
    <property type="nucleotide sequence ID" value="NC_027286.1"/>
</dbReference>
<evidence type="ECO:0000259" key="12">
    <source>
        <dbReference type="Pfam" id="PF04561"/>
    </source>
</evidence>
<sequence length="1081" mass="124881">MNNEKKILSDLIKTQRKSYQEFIQKGFKEEIKKLSRIKYYNFELKIDFNNIKYKKPKNSLQECILKNKTYSIPIFIPVSVKYKRTLVLKNKYILVGEIPFMSEKGTFVINGNTRVIINQIIRSPGIYLEKNKKENTTIGTIIPNQGSWLIIKINKYKELFARIDKRKKIPILILLQAIGFSKKKILYNIKHINKIENKKKTFEVNSVKKALLKLNEYISEQETNIINVRKFLFTKFLDKTKYDLGEIGRNKLNKRIYKYRFWRNKRILQPEDILGITKKLTKFQNNEENSDDIDDLKNKRIRQTGELMQNLIKLNIVEVIKTIKEKLDLFEEKLINKNAKIDISKIINPYILTNCFKKFFATNQLSQLMEEINPISELTHKRKINSFGIGAIDRKKANLNIRKIHPSQYGRICPIETAEGKNAGLILSLSKDSNINAKGFIETPFYKVIKRKIMFKNGLYYISAEQETNEILAPGDVAIIKKKYILNSKNDKILLRKNQTFIEKKTKKINYITSSPNQIISIGTGLIPFLEHNDANRALMGSNMQRQAVPLLFKEIPILKTGIEERIAKDSESTISANKSGLVKDITNKKILLEISYEKENTKYTTKTLTKKIKTKQKMNKLTKNYEIIKHVIEKEKKTNQNTFFKQKFFVKKNEWIKKGQSFIDGSGTLLGELALGKNILIAYMPYKGYNFEDAIVINKRLVDENILTSIHIKKYKTFIINNETEEEKITKFIPNATIKVIKNLNKNGLIKLGCYINNENIIIGKIKKTKLTSIKFKLLTAIFGKNVLEDNSIKINKGIKGIITKIKVIKKKSIYSIIVYVTEERKVKLGDKVAGRHGNKGIISKILPKEDMPYLQDGRTIDMLLNPLGIPSRMNVGQIFESLLGLAGSNLKERYKITPFSTNHNENISKEIVYNKLFEARIKTGKKWLFNANHPGKMILLDGETGNNYTQPISIGYAYMLKLIHLVEDKINARLTGPYSLILKQPIRGKARNGGQRFGEMEVWALEGFGAAFILQELLTIKSDDLTNRSKLLYSLIKSKQIPEPSIPESLKTLILEMQCLCLNINIYSKNKKIKNFFMN</sequence>
<evidence type="ECO:0000256" key="2">
    <source>
        <dbReference type="ARBA" id="ARBA00022478"/>
    </source>
</evidence>
<dbReference type="PANTHER" id="PTHR20856">
    <property type="entry name" value="DNA-DIRECTED RNA POLYMERASE I SUBUNIT 2"/>
    <property type="match status" value="1"/>
</dbReference>
<dbReference type="Gene3D" id="3.90.1100.10">
    <property type="match status" value="1"/>
</dbReference>
<evidence type="ECO:0000259" key="11">
    <source>
        <dbReference type="Pfam" id="PF04560"/>
    </source>
</evidence>
<comment type="function">
    <text evidence="7 9">DNA-dependent RNA polymerase catalyzes the transcription of DNA into RNA using the four ribonucleoside triphosphates as substrates.</text>
</comment>
<feature type="domain" description="DNA-directed RNA polymerase subunit 2 hybrid-binding" evidence="10">
    <location>
        <begin position="610"/>
        <end position="993"/>
    </location>
</feature>
<evidence type="ECO:0000256" key="5">
    <source>
        <dbReference type="ARBA" id="ARBA00023163"/>
    </source>
</evidence>
<keyword evidence="15" id="KW-0934">Plastid</keyword>
<evidence type="ECO:0000256" key="1">
    <source>
        <dbReference type="ARBA" id="ARBA00006835"/>
    </source>
</evidence>
<keyword evidence="15" id="KW-0150">Chloroplast</keyword>
<feature type="domain" description="RNA polymerase Rpb2" evidence="11">
    <location>
        <begin position="995"/>
        <end position="1070"/>
    </location>
</feature>
<dbReference type="Gene3D" id="3.90.1800.10">
    <property type="entry name" value="RNA polymerase alpha subunit dimerisation domain"/>
    <property type="match status" value="1"/>
</dbReference>
<dbReference type="AlphaFoldDB" id="A0A0G3SFE7"/>
<name>A0A0G3SFE7_9EUGL</name>
<keyword evidence="3 7" id="KW-0808">Transferase</keyword>
<dbReference type="InterPro" id="IPR015712">
    <property type="entry name" value="DNA-dir_RNA_pol_su2"/>
</dbReference>
<dbReference type="GeneID" id="24571265"/>
<dbReference type="Pfam" id="PF04563">
    <property type="entry name" value="RNA_pol_Rpb2_1"/>
    <property type="match status" value="1"/>
</dbReference>
<dbReference type="Gene3D" id="2.40.50.150">
    <property type="match status" value="1"/>
</dbReference>
<evidence type="ECO:0000256" key="9">
    <source>
        <dbReference type="RuleBase" id="RU363031"/>
    </source>
</evidence>
<feature type="domain" description="RNA polymerase beta subunit protrusion" evidence="13">
    <location>
        <begin position="11"/>
        <end position="348"/>
    </location>
</feature>
<evidence type="ECO:0000259" key="10">
    <source>
        <dbReference type="Pfam" id="PF00562"/>
    </source>
</evidence>
<dbReference type="GO" id="GO:0003899">
    <property type="term" value="F:DNA-directed RNA polymerase activity"/>
    <property type="evidence" value="ECO:0007669"/>
    <property type="project" value="UniProtKB-UniRule"/>
</dbReference>
<dbReference type="InterPro" id="IPR014724">
    <property type="entry name" value="RNA_pol_RPB2_OB-fold"/>
</dbReference>
<feature type="domain" description="RNA polymerase Rpb2" evidence="12">
    <location>
        <begin position="122"/>
        <end position="302"/>
    </location>
</feature>
<dbReference type="GO" id="GO:0003677">
    <property type="term" value="F:DNA binding"/>
    <property type="evidence" value="ECO:0007669"/>
    <property type="project" value="UniProtKB-UniRule"/>
</dbReference>
<dbReference type="InterPro" id="IPR042107">
    <property type="entry name" value="DNA-dir_RNA_pol_bsu_ext_1_sf"/>
</dbReference>
<dbReference type="GO" id="GO:0000428">
    <property type="term" value="C:DNA-directed RNA polymerase complex"/>
    <property type="evidence" value="ECO:0007669"/>
    <property type="project" value="UniProtKB-KW"/>
</dbReference>
<evidence type="ECO:0000256" key="7">
    <source>
        <dbReference type="HAMAP-Rule" id="MF_01321"/>
    </source>
</evidence>
<keyword evidence="4 7" id="KW-0548">Nucleotidyltransferase</keyword>
<dbReference type="InterPro" id="IPR037034">
    <property type="entry name" value="RNA_pol_Rpb2_2_sf"/>
</dbReference>
<dbReference type="InterPro" id="IPR010243">
    <property type="entry name" value="RNA_pol_bsu_bac"/>
</dbReference>
<dbReference type="PROSITE" id="PS01166">
    <property type="entry name" value="RNA_POL_BETA"/>
    <property type="match status" value="1"/>
</dbReference>
<dbReference type="EC" id="2.7.7.6" evidence="7"/>
<dbReference type="SUPFAM" id="SSF64484">
    <property type="entry name" value="beta and beta-prime subunits of DNA dependent RNA-polymerase"/>
    <property type="match status" value="1"/>
</dbReference>
<evidence type="ECO:0000259" key="13">
    <source>
        <dbReference type="Pfam" id="PF04563"/>
    </source>
</evidence>
<dbReference type="Gene3D" id="3.90.1110.10">
    <property type="entry name" value="RNA polymerase Rpb2, domain 2"/>
    <property type="match status" value="1"/>
</dbReference>
<dbReference type="Pfam" id="PF00562">
    <property type="entry name" value="RNA_pol_Rpb2_6"/>
    <property type="match status" value="1"/>
</dbReference>
<dbReference type="Gene3D" id="2.40.50.100">
    <property type="match status" value="1"/>
</dbReference>
<dbReference type="HAMAP" id="MF_01321">
    <property type="entry name" value="RNApol_bact_RpoB"/>
    <property type="match status" value="1"/>
</dbReference>
<keyword evidence="2 7" id="KW-0240">DNA-directed RNA polymerase</keyword>
<dbReference type="Pfam" id="PF04560">
    <property type="entry name" value="RNA_pol_Rpb2_7"/>
    <property type="match status" value="1"/>
</dbReference>
<dbReference type="EMBL" id="KP410781">
    <property type="protein sequence ID" value="AKL39006.1"/>
    <property type="molecule type" value="Genomic_DNA"/>
</dbReference>
<evidence type="ECO:0000256" key="3">
    <source>
        <dbReference type="ARBA" id="ARBA00022679"/>
    </source>
</evidence>
<feature type="domain" description="RNA polymerase Rpb2" evidence="14">
    <location>
        <begin position="367"/>
        <end position="434"/>
    </location>
</feature>
<comment type="similarity">
    <text evidence="1 7 8">Belongs to the RNA polymerase beta chain family.</text>
</comment>
<dbReference type="GO" id="GO:0006351">
    <property type="term" value="P:DNA-templated transcription"/>
    <property type="evidence" value="ECO:0007669"/>
    <property type="project" value="UniProtKB-UniRule"/>
</dbReference>
<keyword evidence="5 7" id="KW-0804">Transcription</keyword>
<comment type="subcellular location">
    <subcellularLocation>
        <location evidence="7">Plastid</location>
        <location evidence="7">Chloroplast</location>
    </subcellularLocation>
</comment>
<comment type="subunit">
    <text evidence="7 9">In plastids the minimal PEP RNA polymerase catalytic core is composed of four subunits: alpha, beta, beta', and beta''. When a (nuclear-encoded) sigma factor is associated with the core the holoenzyme is formed, which can initiate transcription.</text>
</comment>
<dbReference type="InterPro" id="IPR037033">
    <property type="entry name" value="DNA-dir_RNAP_su2_hyb_sf"/>
</dbReference>
<organism evidence="15">
    <name type="scientific">Cryptoglena skujai</name>
    <dbReference type="NCBI Taxonomy" id="161229"/>
    <lineage>
        <taxon>Eukaryota</taxon>
        <taxon>Discoba</taxon>
        <taxon>Euglenozoa</taxon>
        <taxon>Euglenida</taxon>
        <taxon>Spirocuta</taxon>
        <taxon>Euglenophyceae</taxon>
        <taxon>Euglenales</taxon>
        <taxon>Euglenaceae</taxon>
        <taxon>Cryptoglena</taxon>
    </lineage>
</organism>
<dbReference type="InterPro" id="IPR007641">
    <property type="entry name" value="RNA_pol_Rpb2_7"/>
</dbReference>
<geneLocation type="chloroplast" evidence="15"/>
<dbReference type="InterPro" id="IPR007121">
    <property type="entry name" value="RNA_pol_bsu_CS"/>
</dbReference>
<comment type="catalytic activity">
    <reaction evidence="6 7 9">
        <text>RNA(n) + a ribonucleoside 5'-triphosphate = RNA(n+1) + diphosphate</text>
        <dbReference type="Rhea" id="RHEA:21248"/>
        <dbReference type="Rhea" id="RHEA-COMP:14527"/>
        <dbReference type="Rhea" id="RHEA-COMP:17342"/>
        <dbReference type="ChEBI" id="CHEBI:33019"/>
        <dbReference type="ChEBI" id="CHEBI:61557"/>
        <dbReference type="ChEBI" id="CHEBI:140395"/>
        <dbReference type="EC" id="2.7.7.6"/>
    </reaction>
</comment>
<dbReference type="InterPro" id="IPR007644">
    <property type="entry name" value="RNA_pol_bsu_protrusion"/>
</dbReference>
<dbReference type="InterPro" id="IPR007120">
    <property type="entry name" value="DNA-dir_RNAP_su2_dom"/>
</dbReference>
<evidence type="ECO:0000259" key="14">
    <source>
        <dbReference type="Pfam" id="PF04565"/>
    </source>
</evidence>
<dbReference type="NCBIfam" id="NF001616">
    <property type="entry name" value="PRK00405.1"/>
    <property type="match status" value="1"/>
</dbReference>
<gene>
    <name evidence="7 15" type="primary">rpoB</name>
</gene>
<dbReference type="GO" id="GO:0032549">
    <property type="term" value="F:ribonucleoside binding"/>
    <property type="evidence" value="ECO:0007669"/>
    <property type="project" value="InterPro"/>
</dbReference>
<protein>
    <recommendedName>
        <fullName evidence="7">DNA-directed RNA polymerase subunit beta</fullName>
        <ecNumber evidence="7">2.7.7.6</ecNumber>
    </recommendedName>
    <alternativeName>
        <fullName evidence="7">PEP</fullName>
    </alternativeName>
    <alternativeName>
        <fullName evidence="7">Plastid-encoded RNA polymerase subunit beta</fullName>
        <shortName evidence="7">RNA polymerase subunit beta</shortName>
    </alternativeName>
</protein>
<dbReference type="InterPro" id="IPR007642">
    <property type="entry name" value="RNA_pol_Rpb2_2"/>
</dbReference>